<feature type="compositionally biased region" description="Polar residues" evidence="1">
    <location>
        <begin position="177"/>
        <end position="186"/>
    </location>
</feature>
<dbReference type="Proteomes" id="UP000784294">
    <property type="component" value="Unassembled WGS sequence"/>
</dbReference>
<protein>
    <submittedName>
        <fullName evidence="2">Uncharacterized protein</fullName>
    </submittedName>
</protein>
<sequence>MTTLPNLAPSLLDLHQYSLELELLSELLPFPEVVGQFLAYLELSLFTALPAPAYIRHVVELYHAQACPPVSSAPWTPAATRSETDSRPSQLPASTTTCLGANNTASASAPPRALSPTAVELAGLDRPSARFCLSPEASSAVVLPTGCLDSSRYDHRMDEDSARSVKPTGASAGLCSTCPTVSSGTSRPGDPEGVPTAGESDASLGRLSSSTVSPAPKRPVDGHSVATNWPPYEGSVSRAILSTAHGSPHYYHPRQYRRASAQLPKFRYAAASAGASAGASVSAAVATAISLVPTAGDSSQVGASTRLYNKAWSSLAAACAGSLVNSSQTTGMAAGVTVKDLVVRLREASQ</sequence>
<name>A0A3S4ZZG6_9PLAT</name>
<feature type="region of interest" description="Disordered" evidence="1">
    <location>
        <begin position="158"/>
        <end position="226"/>
    </location>
</feature>
<evidence type="ECO:0000313" key="2">
    <source>
        <dbReference type="EMBL" id="VEL15798.1"/>
    </source>
</evidence>
<dbReference type="AlphaFoldDB" id="A0A3S4ZZG6"/>
<feature type="compositionally biased region" description="Polar residues" evidence="1">
    <location>
        <begin position="87"/>
        <end position="104"/>
    </location>
</feature>
<accession>A0A3S4ZZG6</accession>
<gene>
    <name evidence="2" type="ORF">PXEA_LOCUS9238</name>
</gene>
<keyword evidence="3" id="KW-1185">Reference proteome</keyword>
<evidence type="ECO:0000313" key="3">
    <source>
        <dbReference type="Proteomes" id="UP000784294"/>
    </source>
</evidence>
<reference evidence="2" key="1">
    <citation type="submission" date="2018-11" db="EMBL/GenBank/DDBJ databases">
        <authorList>
            <consortium name="Pathogen Informatics"/>
        </authorList>
    </citation>
    <scope>NUCLEOTIDE SEQUENCE</scope>
</reference>
<feature type="region of interest" description="Disordered" evidence="1">
    <location>
        <begin position="73"/>
        <end position="112"/>
    </location>
</feature>
<proteinExistence type="predicted"/>
<dbReference type="EMBL" id="CAAALY010025976">
    <property type="protein sequence ID" value="VEL15798.1"/>
    <property type="molecule type" value="Genomic_DNA"/>
</dbReference>
<evidence type="ECO:0000256" key="1">
    <source>
        <dbReference type="SAM" id="MobiDB-lite"/>
    </source>
</evidence>
<organism evidence="2 3">
    <name type="scientific">Protopolystoma xenopodis</name>
    <dbReference type="NCBI Taxonomy" id="117903"/>
    <lineage>
        <taxon>Eukaryota</taxon>
        <taxon>Metazoa</taxon>
        <taxon>Spiralia</taxon>
        <taxon>Lophotrochozoa</taxon>
        <taxon>Platyhelminthes</taxon>
        <taxon>Monogenea</taxon>
        <taxon>Polyopisthocotylea</taxon>
        <taxon>Polystomatidea</taxon>
        <taxon>Polystomatidae</taxon>
        <taxon>Protopolystoma</taxon>
    </lineage>
</organism>
<comment type="caution">
    <text evidence="2">The sequence shown here is derived from an EMBL/GenBank/DDBJ whole genome shotgun (WGS) entry which is preliminary data.</text>
</comment>